<dbReference type="KEGG" id="lah:LA20533_04525"/>
<dbReference type="InterPro" id="IPR007337">
    <property type="entry name" value="RelB/DinJ"/>
</dbReference>
<accession>A0A1L6XC69</accession>
<name>A0A1L6XC69_9LACO</name>
<evidence type="ECO:0000313" key="1">
    <source>
        <dbReference type="EMBL" id="APT18574.1"/>
    </source>
</evidence>
<evidence type="ECO:0000313" key="2">
    <source>
        <dbReference type="Proteomes" id="UP000185499"/>
    </source>
</evidence>
<dbReference type="Proteomes" id="UP000185499">
    <property type="component" value="Chromosome"/>
</dbReference>
<dbReference type="InterPro" id="IPR013321">
    <property type="entry name" value="Arc_rbn_hlx_hlx"/>
</dbReference>
<sequence length="230" mass="26157">MNIYCQVSAMVDKNDVARANEFLSTHYLDLGDMSEILMNSVSYDKNLPFDVPFGSQIVSDFDPERATKIIDDYYGAYPSNKVDINNPDQVDDFVNGFVKLVFPNLPTQQVNDPNLVEVKSDKIIGIFKIRSAEHLAKLGYDIATAIQLMVKYIADNQEIPFDGVGDGATPEQKKYYEENKEQIVKDLDELVNRVSGEPKMVDADHPENIAEFFDEEFPEMDELFRGCEFQ</sequence>
<keyword evidence="2" id="KW-1185">Reference proteome</keyword>
<protein>
    <submittedName>
        <fullName evidence="1">Uncharacterized protein</fullName>
    </submittedName>
</protein>
<reference evidence="1 2" key="1">
    <citation type="submission" date="2016-12" db="EMBL/GenBank/DDBJ databases">
        <title>The whole genome sequencing and assembly of Lactobacillus amylophilus DSM 20533T strain.</title>
        <authorList>
            <person name="Lee Y.-J."/>
            <person name="Yi H."/>
            <person name="Bahn Y.-S."/>
            <person name="Kim J.F."/>
            <person name="Lee D.-W."/>
        </authorList>
    </citation>
    <scope>NUCLEOTIDE SEQUENCE [LARGE SCALE GENOMIC DNA]</scope>
    <source>
        <strain evidence="1 2">DSM 20533</strain>
    </source>
</reference>
<dbReference type="AlphaFoldDB" id="A0A1L6XC69"/>
<dbReference type="GO" id="GO:0006355">
    <property type="term" value="P:regulation of DNA-templated transcription"/>
    <property type="evidence" value="ECO:0007669"/>
    <property type="project" value="InterPro"/>
</dbReference>
<dbReference type="Pfam" id="PF04221">
    <property type="entry name" value="RelB"/>
    <property type="match status" value="1"/>
</dbReference>
<proteinExistence type="predicted"/>
<organism evidence="1 2">
    <name type="scientific">Amylolactobacillus amylophilus DSM 20533 = JCM 1125</name>
    <dbReference type="NCBI Taxonomy" id="1423721"/>
    <lineage>
        <taxon>Bacteria</taxon>
        <taxon>Bacillati</taxon>
        <taxon>Bacillota</taxon>
        <taxon>Bacilli</taxon>
        <taxon>Lactobacillales</taxon>
        <taxon>Lactobacillaceae</taxon>
        <taxon>Amylolactobacillus</taxon>
    </lineage>
</organism>
<dbReference type="RefSeq" id="WP_056945769.1">
    <property type="nucleotide sequence ID" value="NZ_AYYS01000002.1"/>
</dbReference>
<dbReference type="Gene3D" id="1.10.1220.10">
    <property type="entry name" value="Met repressor-like"/>
    <property type="match status" value="1"/>
</dbReference>
<dbReference type="EMBL" id="CP018888">
    <property type="protein sequence ID" value="APT18574.1"/>
    <property type="molecule type" value="Genomic_DNA"/>
</dbReference>
<gene>
    <name evidence="1" type="ORF">LA20533_04525</name>
</gene>